<proteinExistence type="predicted"/>
<evidence type="ECO:0000313" key="3">
    <source>
        <dbReference type="Proteomes" id="UP000288805"/>
    </source>
</evidence>
<name>A0A438I366_VITVI</name>
<gene>
    <name evidence="2" type="ORF">CK203_031698</name>
</gene>
<sequence length="222" mass="25489">MKEGLKVNLEKSELILIGSVNQVMELISLLRLRLEKIQNDFLWGSDGSVNKIHLVRWSTVFGEGQGSKYEEEEGGWWYGEVRDEYEVRLWKFIMKEQNTLLGHISFVASWGKVLTLDQLQKHKWPLVNSIVLKGSRRTLGTGFSEGFSPALLQSVAGEENHKKKKKKIGDQSASVDRINAPKQHLREGVQARHQRVTSHRLEPRHTFRNYAFQYSLGALCCN</sequence>
<protein>
    <recommendedName>
        <fullName evidence="4">DUF4283 domain-containing protein</fullName>
    </recommendedName>
</protein>
<feature type="region of interest" description="Disordered" evidence="1">
    <location>
        <begin position="158"/>
        <end position="198"/>
    </location>
</feature>
<dbReference type="Proteomes" id="UP000288805">
    <property type="component" value="Unassembled WGS sequence"/>
</dbReference>
<dbReference type="EMBL" id="QGNW01000148">
    <property type="protein sequence ID" value="RVW91156.1"/>
    <property type="molecule type" value="Genomic_DNA"/>
</dbReference>
<reference evidence="2 3" key="1">
    <citation type="journal article" date="2018" name="PLoS Genet.">
        <title>Population sequencing reveals clonal diversity and ancestral inbreeding in the grapevine cultivar Chardonnay.</title>
        <authorList>
            <person name="Roach M.J."/>
            <person name="Johnson D.L."/>
            <person name="Bohlmann J."/>
            <person name="van Vuuren H.J."/>
            <person name="Jones S.J."/>
            <person name="Pretorius I.S."/>
            <person name="Schmidt S.A."/>
            <person name="Borneman A.R."/>
        </authorList>
    </citation>
    <scope>NUCLEOTIDE SEQUENCE [LARGE SCALE GENOMIC DNA]</scope>
    <source>
        <strain evidence="3">cv. Chardonnay</strain>
        <tissue evidence="2">Leaf</tissue>
    </source>
</reference>
<evidence type="ECO:0000313" key="2">
    <source>
        <dbReference type="EMBL" id="RVW91156.1"/>
    </source>
</evidence>
<evidence type="ECO:0008006" key="4">
    <source>
        <dbReference type="Google" id="ProtNLM"/>
    </source>
</evidence>
<organism evidence="2 3">
    <name type="scientific">Vitis vinifera</name>
    <name type="common">Grape</name>
    <dbReference type="NCBI Taxonomy" id="29760"/>
    <lineage>
        <taxon>Eukaryota</taxon>
        <taxon>Viridiplantae</taxon>
        <taxon>Streptophyta</taxon>
        <taxon>Embryophyta</taxon>
        <taxon>Tracheophyta</taxon>
        <taxon>Spermatophyta</taxon>
        <taxon>Magnoliopsida</taxon>
        <taxon>eudicotyledons</taxon>
        <taxon>Gunneridae</taxon>
        <taxon>Pentapetalae</taxon>
        <taxon>rosids</taxon>
        <taxon>Vitales</taxon>
        <taxon>Vitaceae</taxon>
        <taxon>Viteae</taxon>
        <taxon>Vitis</taxon>
    </lineage>
</organism>
<comment type="caution">
    <text evidence="2">The sequence shown here is derived from an EMBL/GenBank/DDBJ whole genome shotgun (WGS) entry which is preliminary data.</text>
</comment>
<accession>A0A438I366</accession>
<evidence type="ECO:0000256" key="1">
    <source>
        <dbReference type="SAM" id="MobiDB-lite"/>
    </source>
</evidence>
<dbReference type="AlphaFoldDB" id="A0A438I366"/>